<dbReference type="Proteomes" id="UP001501461">
    <property type="component" value="Unassembled WGS sequence"/>
</dbReference>
<organism evidence="6 7">
    <name type="scientific">Yaniella flava</name>
    <dbReference type="NCBI Taxonomy" id="287930"/>
    <lineage>
        <taxon>Bacteria</taxon>
        <taxon>Bacillati</taxon>
        <taxon>Actinomycetota</taxon>
        <taxon>Actinomycetes</taxon>
        <taxon>Micrococcales</taxon>
        <taxon>Micrococcaceae</taxon>
        <taxon>Yaniella</taxon>
    </lineage>
</organism>
<dbReference type="InterPro" id="IPR017941">
    <property type="entry name" value="Rieske_2Fe-2S"/>
</dbReference>
<protein>
    <submittedName>
        <fullName evidence="6">Non-heme iron oxygenase ferredoxin subunit</fullName>
    </submittedName>
</protein>
<dbReference type="PROSITE" id="PS51296">
    <property type="entry name" value="RIESKE"/>
    <property type="match status" value="1"/>
</dbReference>
<keyword evidence="2" id="KW-0479">Metal-binding</keyword>
<evidence type="ECO:0000256" key="4">
    <source>
        <dbReference type="ARBA" id="ARBA00023014"/>
    </source>
</evidence>
<keyword evidence="3" id="KW-0408">Iron</keyword>
<reference evidence="6 7" key="1">
    <citation type="journal article" date="2019" name="Int. J. Syst. Evol. Microbiol.">
        <title>The Global Catalogue of Microorganisms (GCM) 10K type strain sequencing project: providing services to taxonomists for standard genome sequencing and annotation.</title>
        <authorList>
            <consortium name="The Broad Institute Genomics Platform"/>
            <consortium name="The Broad Institute Genome Sequencing Center for Infectious Disease"/>
            <person name="Wu L."/>
            <person name="Ma J."/>
        </authorList>
    </citation>
    <scope>NUCLEOTIDE SEQUENCE [LARGE SCALE GENOMIC DNA]</scope>
    <source>
        <strain evidence="6 7">JCM 13595</strain>
    </source>
</reference>
<evidence type="ECO:0000256" key="1">
    <source>
        <dbReference type="ARBA" id="ARBA00022714"/>
    </source>
</evidence>
<dbReference type="SUPFAM" id="SSF50022">
    <property type="entry name" value="ISP domain"/>
    <property type="match status" value="1"/>
</dbReference>
<dbReference type="Gene3D" id="2.102.10.10">
    <property type="entry name" value="Rieske [2Fe-2S] iron-sulphur domain"/>
    <property type="match status" value="1"/>
</dbReference>
<dbReference type="CDD" id="cd03528">
    <property type="entry name" value="Rieske_RO_ferredoxin"/>
    <property type="match status" value="1"/>
</dbReference>
<dbReference type="EMBL" id="BAAAMN010000016">
    <property type="protein sequence ID" value="GAA2032174.1"/>
    <property type="molecule type" value="Genomic_DNA"/>
</dbReference>
<keyword evidence="4" id="KW-0411">Iron-sulfur</keyword>
<comment type="caution">
    <text evidence="6">The sequence shown here is derived from an EMBL/GenBank/DDBJ whole genome shotgun (WGS) entry which is preliminary data.</text>
</comment>
<sequence length="108" mass="11591">MTSIDIGAPEDFPIEEGVYIGHDVTGGEPIAVFRTDEGIYALNDRCTHGNYSLSEGWVEDETVECPKHASSFCLANGKVLNLPATQDAPTHKVEVVDGRVMLTPGTDA</sequence>
<keyword evidence="1" id="KW-0001">2Fe-2S</keyword>
<evidence type="ECO:0000256" key="2">
    <source>
        <dbReference type="ARBA" id="ARBA00022723"/>
    </source>
</evidence>
<name>A0ABN2V2N8_9MICC</name>
<feature type="domain" description="Rieske" evidence="5">
    <location>
        <begin position="26"/>
        <end position="102"/>
    </location>
</feature>
<evidence type="ECO:0000259" key="5">
    <source>
        <dbReference type="PROSITE" id="PS51296"/>
    </source>
</evidence>
<keyword evidence="7" id="KW-1185">Reference proteome</keyword>
<dbReference type="Pfam" id="PF00355">
    <property type="entry name" value="Rieske"/>
    <property type="match status" value="1"/>
</dbReference>
<proteinExistence type="predicted"/>
<accession>A0ABN2V2N8</accession>
<evidence type="ECO:0000313" key="7">
    <source>
        <dbReference type="Proteomes" id="UP001501461"/>
    </source>
</evidence>
<evidence type="ECO:0000256" key="3">
    <source>
        <dbReference type="ARBA" id="ARBA00023004"/>
    </source>
</evidence>
<dbReference type="PANTHER" id="PTHR21496">
    <property type="entry name" value="FERREDOXIN-RELATED"/>
    <property type="match status" value="1"/>
</dbReference>
<dbReference type="InterPro" id="IPR036922">
    <property type="entry name" value="Rieske_2Fe-2S_sf"/>
</dbReference>
<gene>
    <name evidence="6" type="ORF">GCM10009720_10620</name>
</gene>
<evidence type="ECO:0000313" key="6">
    <source>
        <dbReference type="EMBL" id="GAA2032174.1"/>
    </source>
</evidence>
<dbReference type="RefSeq" id="WP_343956570.1">
    <property type="nucleotide sequence ID" value="NZ_BAAAMN010000016.1"/>
</dbReference>
<dbReference type="PANTHER" id="PTHR21496:SF23">
    <property type="entry name" value="3-PHENYLPROPIONATE_CINNAMIC ACID DIOXYGENASE FERREDOXIN SUBUNIT"/>
    <property type="match status" value="1"/>
</dbReference>